<reference evidence="5" key="1">
    <citation type="submission" date="2021-10" db="EMBL/GenBank/DDBJ databases">
        <authorList>
            <person name="Piombo E."/>
        </authorList>
    </citation>
    <scope>NUCLEOTIDE SEQUENCE</scope>
</reference>
<dbReference type="GO" id="GO:0006351">
    <property type="term" value="P:DNA-templated transcription"/>
    <property type="evidence" value="ECO:0007669"/>
    <property type="project" value="InterPro"/>
</dbReference>
<accession>A0A9N9U4S1</accession>
<dbReference type="Pfam" id="PF00172">
    <property type="entry name" value="Zn_clus"/>
    <property type="match status" value="1"/>
</dbReference>
<dbReference type="PROSITE" id="PS00463">
    <property type="entry name" value="ZN2_CY6_FUNGAL_1"/>
    <property type="match status" value="1"/>
</dbReference>
<sequence>MSFYRKRVALACQFCRSRKRRCDAAKPTCSNCSEMDIECHYDHQPSQRIDTTGGTREILNRLRDIEAILENQSEHIASLSVESRPVPSQFQNHNETSPQSQPGVPLRGMQAEATFDSWSFSPPSQAAMPMPANLPPLTIPVKHKTSSSYLLGLPAMKALIGEYPSDLFFLLESSHPLPPELSFDDLLGSRPDIEITREVADELVSQFFSSTHHNHPILDREEFQAVYMSFWDNGPDSSIGSVLCMVIFALATVASSHPNTKQFSSSPPGMPFMQNALPTLILQSSWSFSSSLLLPQALVLASVYFAYIVRPLQSWRLIYSATTILQFRLSGIQAGEESPSSRESVIRLFWSCFLVECDRLAELELPRSGLQQLTDEVSLPSCTNLGLMPSTCYLAEISIRRLLNRIHNSLYPRKKHVLTLSSTTLTAVDDYSIEDVSSMVSVCDELHSQLETWHASIPEGFRPHLDVGTPGTESNTREPVLRIRYFAALHIIYRPFLLYIVTHGVEHATEVMFEKASVCIEACRRYLHNTSLVLAGPSQYTWTFSLSSLGAIVILTLASLNPHLRHLIADIDELQTTAIRNIRPWAFSSLEAVVSILEDLQKKQRILARVNK</sequence>
<dbReference type="SUPFAM" id="SSF57701">
    <property type="entry name" value="Zn2/Cys6 DNA-binding domain"/>
    <property type="match status" value="1"/>
</dbReference>
<dbReference type="Gene3D" id="4.10.240.10">
    <property type="entry name" value="Zn(2)-C6 fungal-type DNA-binding domain"/>
    <property type="match status" value="1"/>
</dbReference>
<dbReference type="InterPro" id="IPR036864">
    <property type="entry name" value="Zn2-C6_fun-type_DNA-bd_sf"/>
</dbReference>
<protein>
    <recommendedName>
        <fullName evidence="4">Zn(2)-C6 fungal-type domain-containing protein</fullName>
    </recommendedName>
</protein>
<name>A0A9N9U4S1_9HYPO</name>
<dbReference type="InterPro" id="IPR001138">
    <property type="entry name" value="Zn2Cys6_DnaBD"/>
</dbReference>
<evidence type="ECO:0000259" key="4">
    <source>
        <dbReference type="PROSITE" id="PS50048"/>
    </source>
</evidence>
<keyword evidence="6" id="KW-1185">Reference proteome</keyword>
<proteinExistence type="predicted"/>
<evidence type="ECO:0000313" key="6">
    <source>
        <dbReference type="Proteomes" id="UP000754883"/>
    </source>
</evidence>
<dbReference type="AlphaFoldDB" id="A0A9N9U4S1"/>
<feature type="domain" description="Zn(2)-C6 fungal-type" evidence="4">
    <location>
        <begin position="11"/>
        <end position="41"/>
    </location>
</feature>
<dbReference type="OrthoDB" id="4685598at2759"/>
<organism evidence="5 6">
    <name type="scientific">Clonostachys byssicola</name>
    <dbReference type="NCBI Taxonomy" id="160290"/>
    <lineage>
        <taxon>Eukaryota</taxon>
        <taxon>Fungi</taxon>
        <taxon>Dikarya</taxon>
        <taxon>Ascomycota</taxon>
        <taxon>Pezizomycotina</taxon>
        <taxon>Sordariomycetes</taxon>
        <taxon>Hypocreomycetidae</taxon>
        <taxon>Hypocreales</taxon>
        <taxon>Bionectriaceae</taxon>
        <taxon>Clonostachys</taxon>
    </lineage>
</organism>
<dbReference type="EMBL" id="CABFNO020001240">
    <property type="protein sequence ID" value="CAG9972498.1"/>
    <property type="molecule type" value="Genomic_DNA"/>
</dbReference>
<dbReference type="CDD" id="cd00067">
    <property type="entry name" value="GAL4"/>
    <property type="match status" value="1"/>
</dbReference>
<dbReference type="CDD" id="cd12148">
    <property type="entry name" value="fungal_TF_MHR"/>
    <property type="match status" value="1"/>
</dbReference>
<evidence type="ECO:0000256" key="2">
    <source>
        <dbReference type="ARBA" id="ARBA00023242"/>
    </source>
</evidence>
<evidence type="ECO:0000256" key="3">
    <source>
        <dbReference type="SAM" id="MobiDB-lite"/>
    </source>
</evidence>
<keyword evidence="2" id="KW-0539">Nucleus</keyword>
<dbReference type="PANTHER" id="PTHR47785">
    <property type="entry name" value="ZN(II)2CYS6 TRANSCRIPTION FACTOR (EUROFUNG)-RELATED-RELATED"/>
    <property type="match status" value="1"/>
</dbReference>
<dbReference type="GO" id="GO:0000981">
    <property type="term" value="F:DNA-binding transcription factor activity, RNA polymerase II-specific"/>
    <property type="evidence" value="ECO:0007669"/>
    <property type="project" value="InterPro"/>
</dbReference>
<dbReference type="Pfam" id="PF04082">
    <property type="entry name" value="Fungal_trans"/>
    <property type="match status" value="1"/>
</dbReference>
<dbReference type="GO" id="GO:0008270">
    <property type="term" value="F:zinc ion binding"/>
    <property type="evidence" value="ECO:0007669"/>
    <property type="project" value="InterPro"/>
</dbReference>
<dbReference type="InterPro" id="IPR053181">
    <property type="entry name" value="EcdB-like_regulator"/>
</dbReference>
<feature type="region of interest" description="Disordered" evidence="3">
    <location>
        <begin position="81"/>
        <end position="106"/>
    </location>
</feature>
<dbReference type="GO" id="GO:0003677">
    <property type="term" value="F:DNA binding"/>
    <property type="evidence" value="ECO:0007669"/>
    <property type="project" value="InterPro"/>
</dbReference>
<feature type="compositionally biased region" description="Polar residues" evidence="3">
    <location>
        <begin position="86"/>
        <end position="102"/>
    </location>
</feature>
<evidence type="ECO:0000256" key="1">
    <source>
        <dbReference type="ARBA" id="ARBA00022723"/>
    </source>
</evidence>
<gene>
    <name evidence="5" type="ORF">CBYS24578_00001074</name>
</gene>
<dbReference type="SMART" id="SM00066">
    <property type="entry name" value="GAL4"/>
    <property type="match status" value="1"/>
</dbReference>
<keyword evidence="1" id="KW-0479">Metal-binding</keyword>
<dbReference type="Proteomes" id="UP000754883">
    <property type="component" value="Unassembled WGS sequence"/>
</dbReference>
<comment type="caution">
    <text evidence="5">The sequence shown here is derived from an EMBL/GenBank/DDBJ whole genome shotgun (WGS) entry which is preliminary data.</text>
</comment>
<evidence type="ECO:0000313" key="5">
    <source>
        <dbReference type="EMBL" id="CAG9972498.1"/>
    </source>
</evidence>
<dbReference type="InterPro" id="IPR007219">
    <property type="entry name" value="XnlR_reg_dom"/>
</dbReference>
<dbReference type="PROSITE" id="PS50048">
    <property type="entry name" value="ZN2_CY6_FUNGAL_2"/>
    <property type="match status" value="1"/>
</dbReference>